<feature type="domain" description="ORC1/DEAH AAA+ ATPase" evidence="8">
    <location>
        <begin position="60"/>
        <end position="159"/>
    </location>
</feature>
<dbReference type="AlphaFoldDB" id="D3SXD8"/>
<accession>D3SXD8</accession>
<dbReference type="InterPro" id="IPR049945">
    <property type="entry name" value="AAA_22"/>
</dbReference>
<dbReference type="Proteomes" id="UP000011543">
    <property type="component" value="Unassembled WGS sequence"/>
</dbReference>
<dbReference type="EMBL" id="AOHS01000009">
    <property type="protein sequence ID" value="ELY33619.1"/>
    <property type="molecule type" value="Genomic_DNA"/>
</dbReference>
<dbReference type="OrthoDB" id="195574at2157"/>
<keyword evidence="12" id="KW-1185">Reference proteome</keyword>
<dbReference type="GO" id="GO:0005524">
    <property type="term" value="F:ATP binding"/>
    <property type="evidence" value="ECO:0007669"/>
    <property type="project" value="UniProtKB-UniRule"/>
</dbReference>
<feature type="region of interest" description="Disordered" evidence="6">
    <location>
        <begin position="1"/>
        <end position="24"/>
    </location>
</feature>
<comment type="similarity">
    <text evidence="1 5">Belongs to the CDC6/cdc18 family.</text>
</comment>
<comment type="function">
    <text evidence="5">Involved in regulation of DNA replication.</text>
</comment>
<dbReference type="InterPro" id="IPR014277">
    <property type="entry name" value="Orc1/Cdc6_arc"/>
</dbReference>
<feature type="binding site" evidence="5">
    <location>
        <position position="213"/>
    </location>
    <ligand>
        <name>ATP</name>
        <dbReference type="ChEBI" id="CHEBI:30616"/>
    </ligand>
</feature>
<dbReference type="Gene3D" id="1.10.8.60">
    <property type="match status" value="1"/>
</dbReference>
<dbReference type="KEGG" id="nmg:Nmag_0368"/>
<keyword evidence="3 5" id="KW-0547">Nucleotide-binding</keyword>
<evidence type="ECO:0000256" key="1">
    <source>
        <dbReference type="ARBA" id="ARBA00006184"/>
    </source>
</evidence>
<evidence type="ECO:0000256" key="6">
    <source>
        <dbReference type="SAM" id="MobiDB-lite"/>
    </source>
</evidence>
<dbReference type="HAMAP" id="MF_01407">
    <property type="entry name" value="ORC1_type_DNA_replic_protein"/>
    <property type="match status" value="1"/>
</dbReference>
<dbReference type="Proteomes" id="UP000001879">
    <property type="component" value="Chromosome"/>
</dbReference>
<organism evidence="10 12">
    <name type="scientific">Natrialba magadii (strain ATCC 43099 / DSM 3394 / CCM 3739 / CIP 104546 / IAM 13178 / JCM 8861 / NBRC 102185 / NCIMB 2190 / MS3)</name>
    <name type="common">Natronobacterium magadii</name>
    <dbReference type="NCBI Taxonomy" id="547559"/>
    <lineage>
        <taxon>Archaea</taxon>
        <taxon>Methanobacteriati</taxon>
        <taxon>Methanobacteriota</taxon>
        <taxon>Stenosarchaea group</taxon>
        <taxon>Halobacteria</taxon>
        <taxon>Halobacteriales</taxon>
        <taxon>Natrialbaceae</taxon>
        <taxon>Natrialba</taxon>
    </lineage>
</organism>
<dbReference type="GO" id="GO:0006260">
    <property type="term" value="P:DNA replication"/>
    <property type="evidence" value="ECO:0007669"/>
    <property type="project" value="UniProtKB-UniRule"/>
</dbReference>
<feature type="domain" description="Cdc6 C-terminal" evidence="7">
    <location>
        <begin position="298"/>
        <end position="374"/>
    </location>
</feature>
<dbReference type="SUPFAM" id="SSF46785">
    <property type="entry name" value="Winged helix' DNA-binding domain"/>
    <property type="match status" value="1"/>
</dbReference>
<keyword evidence="2 5" id="KW-0235">DNA replication</keyword>
<reference evidence="12" key="1">
    <citation type="submission" date="2010-02" db="EMBL/GenBank/DDBJ databases">
        <title>Complete sequence of chromosome of Natrialba magadii ATCC 43099.</title>
        <authorList>
            <consortium name="US DOE Joint Genome Institute"/>
            <person name="Lucas S."/>
            <person name="Copeland A."/>
            <person name="Lapidus A."/>
            <person name="Cheng J.-F."/>
            <person name="Bruce D."/>
            <person name="Goodwin L."/>
            <person name="Pitluck S."/>
            <person name="Davenport K."/>
            <person name="Saunders E."/>
            <person name="Detter J.C."/>
            <person name="Han C."/>
            <person name="Tapia R."/>
            <person name="Land M."/>
            <person name="Hauser L."/>
            <person name="Kyrpides N."/>
            <person name="Mikhailova N."/>
            <person name="De Castro R.E."/>
            <person name="Maupin-Furlow J.A."/>
            <person name="Woyke T."/>
        </authorList>
    </citation>
    <scope>NUCLEOTIDE SEQUENCE [LARGE SCALE GENOMIC DNA]</scope>
    <source>
        <strain evidence="12">ATCC 43099 / DSM 3394 / CCM 3739 / CIP 104546 / IAM 13178 / JCM 8861 / NBRC 102185 / NCIMB 2190 / MS3</strain>
    </source>
</reference>
<dbReference type="Pfam" id="PF13401">
    <property type="entry name" value="AAA_22"/>
    <property type="match status" value="1"/>
</dbReference>
<evidence type="ECO:0000259" key="7">
    <source>
        <dbReference type="Pfam" id="PF09079"/>
    </source>
</evidence>
<evidence type="ECO:0000313" key="13">
    <source>
        <dbReference type="Proteomes" id="UP000011543"/>
    </source>
</evidence>
<reference evidence="10 12" key="2">
    <citation type="journal article" date="2012" name="BMC Genomics">
        <title>A comparative genomics perspective on the genetic content of the alkaliphilic haloarchaeon Natrialba magadii ATCC 43099T.</title>
        <authorList>
            <person name="Siddaramappa S."/>
            <person name="Challacombe J.F."/>
            <person name="Decastro R.E."/>
            <person name="Pfeiffer F."/>
            <person name="Sastre D.E."/>
            <person name="Gimenez M.I."/>
            <person name="Paggi R.A."/>
            <person name="Detter J.C."/>
            <person name="Davenport K.W."/>
            <person name="Goodwin L.A."/>
            <person name="Kyrpides N."/>
            <person name="Tapia R."/>
            <person name="Pitluck S."/>
            <person name="Lucas S."/>
            <person name="Woyke T."/>
            <person name="Maupin-Furlow J.A."/>
        </authorList>
    </citation>
    <scope>NUCLEOTIDE SEQUENCE [LARGE SCALE GENOMIC DNA]</scope>
    <source>
        <strain evidence="10">ATCC 43099</strain>
        <strain evidence="12">ATCC 43099 / DSM 3394 / CCM 3739 / CIP 104546 / IAM 13178 / JCM 8861 / NBRC 102185 / NCIMB 2190 / MS3</strain>
    </source>
</reference>
<reference evidence="11 13" key="3">
    <citation type="journal article" date="2014" name="PLoS Genet.">
        <title>Phylogenetically driven sequencing of extremely halophilic archaea reveals strategies for static and dynamic osmo-response.</title>
        <authorList>
            <person name="Becker E.A."/>
            <person name="Seitzer P.M."/>
            <person name="Tritt A."/>
            <person name="Larsen D."/>
            <person name="Krusor M."/>
            <person name="Yao A.I."/>
            <person name="Wu D."/>
            <person name="Madern D."/>
            <person name="Eisen J.A."/>
            <person name="Darling A.E."/>
            <person name="Facciotti M.T."/>
        </authorList>
    </citation>
    <scope>NUCLEOTIDE SEQUENCE [LARGE SCALE GENOMIC DNA]</scope>
    <source>
        <strain evidence="13">ATCC 43099 / DSM 3394 / CCM 3739 / CIP 104546 / IAM 13178 / JCM 8861 / NBRC 102185 / NCIMB 2190 / MS3</strain>
        <strain evidence="11">MS-3</strain>
    </source>
</reference>
<dbReference type="PANTHER" id="PTHR10763:SF22">
    <property type="entry name" value="ORC1-TYPE DNA REPLICATION PROTEIN"/>
    <property type="match status" value="1"/>
</dbReference>
<comment type="caution">
    <text evidence="5">Lacks conserved residue(s) required for the propagation of feature annotation.</text>
</comment>
<dbReference type="Gene3D" id="3.40.50.300">
    <property type="entry name" value="P-loop containing nucleotide triphosphate hydrolases"/>
    <property type="match status" value="1"/>
</dbReference>
<evidence type="ECO:0000259" key="8">
    <source>
        <dbReference type="Pfam" id="PF13401"/>
    </source>
</evidence>
<proteinExistence type="inferred from homology"/>
<sequence>MENPFKRSSVPTSSPRAESDQIFETKEPFSKDFCPDKVFGREDEIDRLSILLSDVVQEFGAPNILIEGQEGFGKRTVTTYVLDALQEECPTQITILDVDCKEHNSIYQILLHLSYEFGESFVKQGHPTSTLRKIVYKKLNEFGGTVLIILNNIQELGPDDQPVAEFQEACTDGDISNAEVGVIGLCNRIRLPYHLAESVKNHAQTSKVTFEPYRSPELRAILEYHAEIAFKDDVLAPGVVPKCAAISAQLTGDARTGLTLLKLAGEIAKESSDEQITEKHVDRANSKLDTTQFIESYVEDFSREEQLVGLIIALLDMRNECEIEFRHVYSHYYEYAEKVGLNQVSERRVRDFLWPFEEEGVVSVERHNAGRQGEKTGERGGIWHTYSLEVPAPEIVEAARSAFTPFQKLITYEEESNWENYDR</sequence>
<evidence type="ECO:0000259" key="9">
    <source>
        <dbReference type="Pfam" id="PF22703"/>
    </source>
</evidence>
<dbReference type="STRING" id="547559.Nmag_0368"/>
<dbReference type="Gene3D" id="1.10.10.10">
    <property type="entry name" value="Winged helix-like DNA-binding domain superfamily/Winged helix DNA-binding domain"/>
    <property type="match status" value="1"/>
</dbReference>
<evidence type="ECO:0000256" key="4">
    <source>
        <dbReference type="ARBA" id="ARBA00022840"/>
    </source>
</evidence>
<dbReference type="Pfam" id="PF22703">
    <property type="entry name" value="Cdc6_lid"/>
    <property type="match status" value="1"/>
</dbReference>
<evidence type="ECO:0000256" key="5">
    <source>
        <dbReference type="HAMAP-Rule" id="MF_01407"/>
    </source>
</evidence>
<gene>
    <name evidence="10" type="primary">orc2</name>
    <name evidence="10" type="ordered locus">Nmag_0368</name>
    <name evidence="11" type="ORF">C500_02265</name>
</gene>
<reference evidence="10" key="4">
    <citation type="submission" date="2016-09" db="EMBL/GenBank/DDBJ databases">
        <authorList>
            <person name="Pfeiffer F."/>
        </authorList>
    </citation>
    <scope>NUCLEOTIDE SEQUENCE</scope>
    <source>
        <strain evidence="10">ATCC 43099</strain>
    </source>
</reference>
<dbReference type="eggNOG" id="arCOG00467">
    <property type="taxonomic scope" value="Archaea"/>
</dbReference>
<dbReference type="HOGENOM" id="CLU_025112_3_1_2"/>
<evidence type="ECO:0000313" key="12">
    <source>
        <dbReference type="Proteomes" id="UP000001879"/>
    </source>
</evidence>
<evidence type="ECO:0000256" key="3">
    <source>
        <dbReference type="ARBA" id="ARBA00022741"/>
    </source>
</evidence>
<dbReference type="SUPFAM" id="SSF52540">
    <property type="entry name" value="P-loop containing nucleoside triphosphate hydrolases"/>
    <property type="match status" value="1"/>
</dbReference>
<dbReference type="InterPro" id="IPR015163">
    <property type="entry name" value="Cdc6_C"/>
</dbReference>
<keyword evidence="4 5" id="KW-0067">ATP-binding</keyword>
<dbReference type="Pfam" id="PF09079">
    <property type="entry name" value="WHD_Cdc6"/>
    <property type="match status" value="1"/>
</dbReference>
<dbReference type="PaxDb" id="547559-Nmag_0368"/>
<evidence type="ECO:0000256" key="2">
    <source>
        <dbReference type="ARBA" id="ARBA00022705"/>
    </source>
</evidence>
<dbReference type="InterPro" id="IPR036388">
    <property type="entry name" value="WH-like_DNA-bd_sf"/>
</dbReference>
<dbReference type="InterPro" id="IPR027417">
    <property type="entry name" value="P-loop_NTPase"/>
</dbReference>
<name>D3SXD8_NATMM</name>
<dbReference type="RefSeq" id="WP_004213870.1">
    <property type="nucleotide sequence ID" value="NC_013922.1"/>
</dbReference>
<dbReference type="GO" id="GO:0016887">
    <property type="term" value="F:ATP hydrolysis activity"/>
    <property type="evidence" value="ECO:0007669"/>
    <property type="project" value="InterPro"/>
</dbReference>
<dbReference type="PANTHER" id="PTHR10763">
    <property type="entry name" value="CELL DIVISION CONTROL PROTEIN 6-RELATED"/>
    <property type="match status" value="1"/>
</dbReference>
<protein>
    <recommendedName>
        <fullName evidence="5">ORC1-type DNA replication protein</fullName>
    </recommendedName>
</protein>
<dbReference type="InterPro" id="IPR050311">
    <property type="entry name" value="ORC1/CDC6"/>
</dbReference>
<evidence type="ECO:0000313" key="11">
    <source>
        <dbReference type="EMBL" id="ELY33619.1"/>
    </source>
</evidence>
<dbReference type="InterPro" id="IPR036390">
    <property type="entry name" value="WH_DNA-bd_sf"/>
</dbReference>
<evidence type="ECO:0000313" key="10">
    <source>
        <dbReference type="EMBL" id="ADD03958.1"/>
    </source>
</evidence>
<dbReference type="NCBIfam" id="TIGR02928">
    <property type="entry name" value="orc1/cdc6 family replication initiation protein"/>
    <property type="match status" value="1"/>
</dbReference>
<dbReference type="InterPro" id="IPR055237">
    <property type="entry name" value="Cdc6_lid"/>
</dbReference>
<feature type="domain" description="Cdc6 AAA+ ATPase-type lid" evidence="9">
    <location>
        <begin position="219"/>
        <end position="285"/>
    </location>
</feature>
<dbReference type="EMBL" id="CP001932">
    <property type="protein sequence ID" value="ADD03958.1"/>
    <property type="molecule type" value="Genomic_DNA"/>
</dbReference>
<dbReference type="GeneID" id="8823189"/>
<dbReference type="PATRIC" id="fig|547559.17.peg.427"/>